<gene>
    <name evidence="2" type="ORF">DW228_11195</name>
    <name evidence="1" type="ORF">IA74_010445</name>
</gene>
<proteinExistence type="predicted"/>
<reference evidence="2 4" key="1">
    <citation type="submission" date="2018-08" db="EMBL/GenBank/DDBJ databases">
        <title>A genome reference for cultivated species of the human gut microbiota.</title>
        <authorList>
            <person name="Zou Y."/>
            <person name="Xue W."/>
            <person name="Luo G."/>
        </authorList>
    </citation>
    <scope>NUCLEOTIDE SEQUENCE [LARGE SCALE GENOMIC DNA]</scope>
    <source>
        <strain evidence="2 4">AM18-6</strain>
    </source>
</reference>
<evidence type="ECO:0000313" key="2">
    <source>
        <dbReference type="EMBL" id="RHH11036.1"/>
    </source>
</evidence>
<organism evidence="2 4">
    <name type="scientific">Bacteroides fragilis</name>
    <dbReference type="NCBI Taxonomy" id="817"/>
    <lineage>
        <taxon>Bacteria</taxon>
        <taxon>Pseudomonadati</taxon>
        <taxon>Bacteroidota</taxon>
        <taxon>Bacteroidia</taxon>
        <taxon>Bacteroidales</taxon>
        <taxon>Bacteroidaceae</taxon>
        <taxon>Bacteroides</taxon>
    </lineage>
</organism>
<accession>A0A396BVP4</accession>
<dbReference type="EMBL" id="QRJE01000016">
    <property type="protein sequence ID" value="RHH11036.1"/>
    <property type="molecule type" value="Genomic_DNA"/>
</dbReference>
<sequence length="55" mass="6414">MMLRTDFFSIRSWLFVCGGCTFRSLSFFHCCAIHQSIILRARLSFRGSSGRLFFV</sequence>
<dbReference type="EMBL" id="CP036553">
    <property type="protein sequence ID" value="QCQ36501.1"/>
    <property type="molecule type" value="Genomic_DNA"/>
</dbReference>
<name>A0A396BVP4_BACFG</name>
<dbReference type="Proteomes" id="UP000266644">
    <property type="component" value="Unassembled WGS sequence"/>
</dbReference>
<dbReference type="AlphaFoldDB" id="A0A396BVP4"/>
<evidence type="ECO:0000313" key="3">
    <source>
        <dbReference type="Proteomes" id="UP000028294"/>
    </source>
</evidence>
<reference evidence="1 3" key="2">
    <citation type="submission" date="2019-03" db="EMBL/GenBank/DDBJ databases">
        <title>Complete genome assembly of MDR B. fragilis.</title>
        <authorList>
            <person name="Sydenham T.V."/>
            <person name="Hasman H."/>
            <person name="Justesen U.S."/>
        </authorList>
    </citation>
    <scope>NUCLEOTIDE SEQUENCE [LARGE SCALE GENOMIC DNA]</scope>
    <source>
        <strain evidence="1 3">DCMOUH0067B</strain>
    </source>
</reference>
<evidence type="ECO:0000313" key="4">
    <source>
        <dbReference type="Proteomes" id="UP000266644"/>
    </source>
</evidence>
<dbReference type="Proteomes" id="UP000028294">
    <property type="component" value="Chromosome"/>
</dbReference>
<evidence type="ECO:0000313" key="1">
    <source>
        <dbReference type="EMBL" id="QCQ36501.1"/>
    </source>
</evidence>
<protein>
    <submittedName>
        <fullName evidence="2">Uncharacterized protein</fullName>
    </submittedName>
</protein>